<accession>A0ABP8HXT8</accession>
<gene>
    <name evidence="1" type="ORF">GCM10023165_31720</name>
</gene>
<dbReference type="NCBIfam" id="TIGR03373">
    <property type="entry name" value="VI_minor_4"/>
    <property type="match status" value="1"/>
</dbReference>
<dbReference type="EMBL" id="BAABGJ010000040">
    <property type="protein sequence ID" value="GAA4346880.1"/>
    <property type="molecule type" value="Genomic_DNA"/>
</dbReference>
<protein>
    <recommendedName>
        <fullName evidence="3">Type VI secretion system-associated protein TagF</fullName>
    </recommendedName>
</protein>
<evidence type="ECO:0008006" key="3">
    <source>
        <dbReference type="Google" id="ProtNLM"/>
    </source>
</evidence>
<name>A0ABP8HXT8_9BURK</name>
<organism evidence="1 2">
    <name type="scientific">Variovorax defluvii</name>
    <dbReference type="NCBI Taxonomy" id="913761"/>
    <lineage>
        <taxon>Bacteria</taxon>
        <taxon>Pseudomonadati</taxon>
        <taxon>Pseudomonadota</taxon>
        <taxon>Betaproteobacteria</taxon>
        <taxon>Burkholderiales</taxon>
        <taxon>Comamonadaceae</taxon>
        <taxon>Variovorax</taxon>
    </lineage>
</organism>
<reference evidence="2" key="1">
    <citation type="journal article" date="2019" name="Int. J. Syst. Evol. Microbiol.">
        <title>The Global Catalogue of Microorganisms (GCM) 10K type strain sequencing project: providing services to taxonomists for standard genome sequencing and annotation.</title>
        <authorList>
            <consortium name="The Broad Institute Genomics Platform"/>
            <consortium name="The Broad Institute Genome Sequencing Center for Infectious Disease"/>
            <person name="Wu L."/>
            <person name="Ma J."/>
        </authorList>
    </citation>
    <scope>NUCLEOTIDE SEQUENCE [LARGE SCALE GENOMIC DNA]</scope>
    <source>
        <strain evidence="2">JCM 17804</strain>
    </source>
</reference>
<keyword evidence="2" id="KW-1185">Reference proteome</keyword>
<dbReference type="InterPro" id="IPR017748">
    <property type="entry name" value="TagF"/>
</dbReference>
<dbReference type="RefSeq" id="WP_345539053.1">
    <property type="nucleotide sequence ID" value="NZ_BAABGJ010000040.1"/>
</dbReference>
<dbReference type="Gene3D" id="3.40.1730.10">
    <property type="entry name" value="pa0076 domain"/>
    <property type="match status" value="1"/>
</dbReference>
<evidence type="ECO:0000313" key="2">
    <source>
        <dbReference type="Proteomes" id="UP001500975"/>
    </source>
</evidence>
<dbReference type="Proteomes" id="UP001500975">
    <property type="component" value="Unassembled WGS sequence"/>
</dbReference>
<proteinExistence type="predicted"/>
<dbReference type="Pfam" id="PF09867">
    <property type="entry name" value="TagF_N"/>
    <property type="match status" value="1"/>
</dbReference>
<evidence type="ECO:0000313" key="1">
    <source>
        <dbReference type="EMBL" id="GAA4346880.1"/>
    </source>
</evidence>
<dbReference type="InterPro" id="IPR038225">
    <property type="entry name" value="TagF_sf"/>
</dbReference>
<sequence length="216" mass="24288">MQQDEGFTLAPGWFGKLPGMGDFAQRRMPVEFRDLWDRWLQAGLGRMRSRRPDWTERYLRAPLWCFVLGEGVIGGRSWLGVMMPSVDGVGRYFPFTLAAELVSSRTALEGEVLARTQRWWMLAAQAALEGLEHDFDALRFDERLRGLFEGYADALGEGEAGEHRPLALPEVGHSLWFTDPVAERGPGMTSQGLPQDDQFEALFGYGAESGRQEVGF</sequence>
<comment type="caution">
    <text evidence="1">The sequence shown here is derived from an EMBL/GenBank/DDBJ whole genome shotgun (WGS) entry which is preliminary data.</text>
</comment>